<reference evidence="1 2" key="1">
    <citation type="submission" date="2016-04" db="EMBL/GenBank/DDBJ databases">
        <title>Multiple horizontal gene transfer events from other fungi enriched the ability of the initially mycotrophic fungus Trichoderma (Ascomycota) to feed on dead plant biomass.</title>
        <authorList>
            <person name="Atanasova L."/>
            <person name="Chenthamara K."/>
            <person name="Zhang J."/>
            <person name="Grujic M."/>
            <person name="Henrissat B."/>
            <person name="Kuo A."/>
            <person name="Aertz A."/>
            <person name="Salamov A."/>
            <person name="Lipzen A."/>
            <person name="Labutti K."/>
            <person name="Barry K."/>
            <person name="Miao Y."/>
            <person name="Rahimi M.J."/>
            <person name="Shen Q."/>
            <person name="Grigoriev I.V."/>
            <person name="Kubicek C.P."/>
            <person name="Druzhinina I.S."/>
        </authorList>
    </citation>
    <scope>NUCLEOTIDE SEQUENCE [LARGE SCALE GENOMIC DNA]</scope>
    <source>
        <strain evidence="1 2">NJAU 4742</strain>
    </source>
</reference>
<evidence type="ECO:0000313" key="2">
    <source>
        <dbReference type="Proteomes" id="UP000191004"/>
    </source>
</evidence>
<keyword evidence="2" id="KW-1185">Reference proteome</keyword>
<dbReference type="OrthoDB" id="3440029at2759"/>
<sequence length="136" mass="16111">MSESQQRRNIDIIDIRDESITESEARKRLSSLIVVRMERLADPYDLDDEGNPVRPTWDKATHTVRRDISQEDARRRVRELNKETGSVTDKKNELSSAIQRQLEHAWNKLDNTETDPRFIYTLAQLDWKFKRVETRA</sequence>
<comment type="caution">
    <text evidence="1">The sequence shown here is derived from an EMBL/GenBank/DDBJ whole genome shotgun (WGS) entry which is preliminary data.</text>
</comment>
<organism evidence="1 2">
    <name type="scientific">Trichoderma guizhouense</name>
    <dbReference type="NCBI Taxonomy" id="1491466"/>
    <lineage>
        <taxon>Eukaryota</taxon>
        <taxon>Fungi</taxon>
        <taxon>Dikarya</taxon>
        <taxon>Ascomycota</taxon>
        <taxon>Pezizomycotina</taxon>
        <taxon>Sordariomycetes</taxon>
        <taxon>Hypocreomycetidae</taxon>
        <taxon>Hypocreales</taxon>
        <taxon>Hypocreaceae</taxon>
        <taxon>Trichoderma</taxon>
    </lineage>
</organism>
<name>A0A1T3CVR2_9HYPO</name>
<protein>
    <submittedName>
        <fullName evidence="1">Uncharacterized protein</fullName>
    </submittedName>
</protein>
<dbReference type="AlphaFoldDB" id="A0A1T3CVR2"/>
<gene>
    <name evidence="1" type="ORF">A0O28_0073750</name>
</gene>
<dbReference type="Proteomes" id="UP000191004">
    <property type="component" value="Unassembled WGS sequence"/>
</dbReference>
<dbReference type="EMBL" id="LVVK01000005">
    <property type="protein sequence ID" value="OPB45169.1"/>
    <property type="molecule type" value="Genomic_DNA"/>
</dbReference>
<proteinExistence type="predicted"/>
<evidence type="ECO:0000313" key="1">
    <source>
        <dbReference type="EMBL" id="OPB45169.1"/>
    </source>
</evidence>
<accession>A0A1T3CVR2</accession>